<dbReference type="RefSeq" id="XP_020907354.1">
    <property type="nucleotide sequence ID" value="XM_021051695.1"/>
</dbReference>
<reference evidence="3" key="1">
    <citation type="submission" date="2022-11" db="UniProtKB">
        <authorList>
            <consortium name="EnsemblMetazoa"/>
        </authorList>
    </citation>
    <scope>IDENTIFICATION</scope>
</reference>
<dbReference type="Gene3D" id="2.30.29.230">
    <property type="match status" value="1"/>
</dbReference>
<feature type="domain" description="Small G protein signalling modulator 1/2 Rab-binding" evidence="2">
    <location>
        <begin position="12"/>
        <end position="181"/>
    </location>
</feature>
<dbReference type="InterPro" id="IPR021935">
    <property type="entry name" value="SGSM1/2_RBD"/>
</dbReference>
<dbReference type="OMA" id="YEGLNNP"/>
<dbReference type="GeneID" id="110245414"/>
<evidence type="ECO:0000259" key="2">
    <source>
        <dbReference type="Pfam" id="PF12068"/>
    </source>
</evidence>
<dbReference type="EnsemblMetazoa" id="XM_021051695.1">
    <property type="protein sequence ID" value="XP_020907354.1"/>
    <property type="gene ID" value="LOC110245414"/>
</dbReference>
<evidence type="ECO:0000256" key="1">
    <source>
        <dbReference type="ARBA" id="ARBA00022468"/>
    </source>
</evidence>
<organism evidence="3 4">
    <name type="scientific">Exaiptasia diaphana</name>
    <name type="common">Tropical sea anemone</name>
    <name type="synonym">Aiptasia pulchella</name>
    <dbReference type="NCBI Taxonomy" id="2652724"/>
    <lineage>
        <taxon>Eukaryota</taxon>
        <taxon>Metazoa</taxon>
        <taxon>Cnidaria</taxon>
        <taxon>Anthozoa</taxon>
        <taxon>Hexacorallia</taxon>
        <taxon>Actiniaria</taxon>
        <taxon>Aiptasiidae</taxon>
        <taxon>Exaiptasia</taxon>
    </lineage>
</organism>
<dbReference type="Proteomes" id="UP000887567">
    <property type="component" value="Unplaced"/>
</dbReference>
<keyword evidence="4" id="KW-1185">Reference proteome</keyword>
<evidence type="ECO:0000313" key="3">
    <source>
        <dbReference type="EnsemblMetazoa" id="XP_020907354.1"/>
    </source>
</evidence>
<dbReference type="KEGG" id="epa:110245414"/>
<protein>
    <recommendedName>
        <fullName evidence="2">Small G protein signalling modulator 1/2 Rab-binding domain-containing protein</fullName>
    </recommendedName>
</protein>
<dbReference type="Pfam" id="PF12068">
    <property type="entry name" value="PH_RBD"/>
    <property type="match status" value="1"/>
</dbReference>
<accession>A0A913XMT7</accession>
<keyword evidence="1" id="KW-0343">GTPase activation</keyword>
<sequence>MAAAKMKDPQEKVVYSQDGVFVHTSVPSHVANIIPGRVCLVEKDNNTFVDWSPCQFDADNYELQTSDCAEWDLITQNKQSDQDDEQKNQEKSKYAIHFNINELHSIRRSDPKLAWSYVVFILKDSTTLPALHFHSGGIQNLIQNLQRYVWLTRSPTNYKLFVVADQENEALRMSLDQLQLFNDRGPSSSYLSRFINTAYYDGMDALSKVTKYFRDTMDVIQATPTVDTPADRPAVRYTPRKDAEFEDLGEAVACPSQPVPPRRSLGPVPKVERGECLTQEQWQSLLDNNGRVINIKKLHSTIFRG</sequence>
<proteinExistence type="predicted"/>
<dbReference type="AlphaFoldDB" id="A0A913XMT7"/>
<dbReference type="OrthoDB" id="10264062at2759"/>
<dbReference type="GO" id="GO:0005096">
    <property type="term" value="F:GTPase activator activity"/>
    <property type="evidence" value="ECO:0007669"/>
    <property type="project" value="UniProtKB-KW"/>
</dbReference>
<name>A0A913XMT7_EXADI</name>
<evidence type="ECO:0000313" key="4">
    <source>
        <dbReference type="Proteomes" id="UP000887567"/>
    </source>
</evidence>